<comment type="catalytic activity">
    <reaction evidence="7 8">
        <text>C-terminal L-cysteinyl-[HypE protein] + carbamoyl phosphate + ATP + H2O = C-terminal S-carboxamide-L-cysteinyl-[HypE protein] + AMP + phosphate + diphosphate + H(+)</text>
        <dbReference type="Rhea" id="RHEA:55636"/>
        <dbReference type="Rhea" id="RHEA-COMP:14247"/>
        <dbReference type="Rhea" id="RHEA-COMP:14392"/>
        <dbReference type="ChEBI" id="CHEBI:15377"/>
        <dbReference type="ChEBI" id="CHEBI:15378"/>
        <dbReference type="ChEBI" id="CHEBI:30616"/>
        <dbReference type="ChEBI" id="CHEBI:33019"/>
        <dbReference type="ChEBI" id="CHEBI:43474"/>
        <dbReference type="ChEBI" id="CHEBI:58228"/>
        <dbReference type="ChEBI" id="CHEBI:76913"/>
        <dbReference type="ChEBI" id="CHEBI:139126"/>
        <dbReference type="ChEBI" id="CHEBI:456215"/>
    </reaction>
</comment>
<keyword evidence="12" id="KW-0808">Transferase</keyword>
<comment type="pathway">
    <text evidence="1 8">Protein modification; [NiFe] hydrogenase maturation.</text>
</comment>
<sequence length="786" mass="86482">MIETRDNHSLSSLQPESAARAEITVTGIVQGVGFRPFVYRYAKSERLSGFVLNNGQGVTIEVQGLQSNIDSFIARFENSPPPLARIDTLSSKPIAIVDDSQDFIIVASDGNSNAVVAVSPDKSCCGDCLNEINDPDNRHYRYPFTNCTNCGPRYTLIKALPYDRKHTSMANFAMCSSCEKSYLDPMDRRYHAQPVSCPQCGPQLSLLSSDGEVVAHADIALTETVERLLQGEIVAIKGLGGFHLVCDATNHSAVELLRQRKRRPGKPLAVMVNNLEMAKSIVTGSQFEWEQLTSIERPITIMTKRHSSASGLSPAIAPGIDKLGVFLPYTPLHSLLLNELNIPIVATSANRSGEPIICEAKEIINQLGDVVDSILDHNRPIINACDDSVIQCVGDEVQVLRLARGFAPLSIHNPAGSVSHQLAVGAQQKNSIAFGFADKMVLSPHIGDLFSLEAESYFEHTLATFKRLYQFSPKVVISDKHPEYAPSKWAQQFTEQNEGVKQLKIQHHHAHILSVMAVNQVKEKVLGFSFDGTGLGDDQSLWGGEALIADVNGFERVCHIKPFMLIGGEQAIKDPKRLLLAILFQQYSLEEIGALSLPILNKTEPRLIENLHKLWQAKSNCIETSSIGRIFDAVAVLLGLIEKTQFEGQAGMLLEAAANRFDKFDDHIATEEFGYSLPVIDGMWQLDTLFKQLVSSVSQETLTEQRVGYIARGFMNSLGDAVTELAKQHSSLPVVLCGGVFQNRYLSELCISKLTEQGSQRLMPHHVPINDGGIALGQLWYGLHHK</sequence>
<keyword evidence="6" id="KW-0862">Zinc</keyword>
<evidence type="ECO:0000256" key="5">
    <source>
        <dbReference type="ARBA" id="ARBA00022771"/>
    </source>
</evidence>
<dbReference type="InterPro" id="IPR055128">
    <property type="entry name" value="HypF_C_2"/>
</dbReference>
<keyword evidence="4" id="KW-0479">Metal-binding</keyword>
<dbReference type="UniPathway" id="UPA00335"/>
<dbReference type="InterPro" id="IPR017968">
    <property type="entry name" value="Acylphosphatase_CS"/>
</dbReference>
<keyword evidence="3" id="KW-0436">Ligase</keyword>
<feature type="active site" evidence="9">
    <location>
        <position position="53"/>
    </location>
</feature>
<feature type="active site" evidence="9">
    <location>
        <position position="35"/>
    </location>
</feature>
<dbReference type="Pfam" id="PF07503">
    <property type="entry name" value="zf-HYPF"/>
    <property type="match status" value="2"/>
</dbReference>
<evidence type="ECO:0000256" key="8">
    <source>
        <dbReference type="PIRNR" id="PIRNR006256"/>
    </source>
</evidence>
<dbReference type="Gene3D" id="3.30.110.120">
    <property type="match status" value="1"/>
</dbReference>
<proteinExistence type="inferred from homology"/>
<comment type="function">
    <text evidence="8">Involved in the maturation of [NiFe] hydrogenases. Along with HypE, it catalyzes the synthesis of the CN ligands of the active site iron of [NiFe]-hydrogenases. HypF functions as a carbamoyl transferase using carbamoylphosphate as a substrate and transferring the carboxamido moiety in an ATP-dependent reaction to the thiolate of the C-terminal cysteine of HypE yielding a protein-S-carboxamide.</text>
</comment>
<dbReference type="GO" id="GO:0003725">
    <property type="term" value="F:double-stranded RNA binding"/>
    <property type="evidence" value="ECO:0007669"/>
    <property type="project" value="InterPro"/>
</dbReference>
<gene>
    <name evidence="12" type="primary">hypF</name>
    <name evidence="12" type="ORF">EKG39_19080</name>
</gene>
<dbReference type="PROSITE" id="PS00150">
    <property type="entry name" value="ACYLPHOSPHATASE_1"/>
    <property type="match status" value="1"/>
</dbReference>
<dbReference type="InterPro" id="IPR001792">
    <property type="entry name" value="Acylphosphatase-like_dom"/>
</dbReference>
<dbReference type="Pfam" id="PF01300">
    <property type="entry name" value="Sua5_yciO_yrdC"/>
    <property type="match status" value="1"/>
</dbReference>
<feature type="domain" description="YrdC-like" evidence="11">
    <location>
        <begin position="218"/>
        <end position="405"/>
    </location>
</feature>
<dbReference type="InterPro" id="IPR036046">
    <property type="entry name" value="Acylphosphatase-like_dom_sf"/>
</dbReference>
<feature type="domain" description="Acylphosphatase-like" evidence="10">
    <location>
        <begin position="20"/>
        <end position="107"/>
    </location>
</feature>
<evidence type="ECO:0000256" key="4">
    <source>
        <dbReference type="ARBA" id="ARBA00022723"/>
    </source>
</evidence>
<dbReference type="InterPro" id="IPR051060">
    <property type="entry name" value="Carbamoyltrans_HypF-like"/>
</dbReference>
<dbReference type="EMBL" id="RXNV01000013">
    <property type="protein sequence ID" value="RTR28237.1"/>
    <property type="molecule type" value="Genomic_DNA"/>
</dbReference>
<evidence type="ECO:0000313" key="12">
    <source>
        <dbReference type="EMBL" id="RTR28237.1"/>
    </source>
</evidence>
<dbReference type="Gene3D" id="3.90.870.50">
    <property type="match status" value="1"/>
</dbReference>
<dbReference type="EC" id="6.2.-.-" evidence="8"/>
<dbReference type="RefSeq" id="WP_126507604.1">
    <property type="nucleotide sequence ID" value="NZ_RXNV01000013.1"/>
</dbReference>
<evidence type="ECO:0000256" key="3">
    <source>
        <dbReference type="ARBA" id="ARBA00022598"/>
    </source>
</evidence>
<dbReference type="Gene3D" id="3.30.420.360">
    <property type="match status" value="1"/>
</dbReference>
<dbReference type="PANTHER" id="PTHR42959">
    <property type="entry name" value="CARBAMOYLTRANSFERASE"/>
    <property type="match status" value="1"/>
</dbReference>
<evidence type="ECO:0000256" key="6">
    <source>
        <dbReference type="ARBA" id="ARBA00022833"/>
    </source>
</evidence>
<dbReference type="InterPro" id="IPR041440">
    <property type="entry name" value="HypF_C"/>
</dbReference>
<protein>
    <recommendedName>
        <fullName evidence="8">Carbamoyltransferase HypF</fullName>
        <ecNumber evidence="8">6.2.-.-</ecNumber>
    </recommendedName>
</protein>
<name>A0A3S0RH31_9GAMM</name>
<dbReference type="GO" id="GO:0003998">
    <property type="term" value="F:acylphosphatase activity"/>
    <property type="evidence" value="ECO:0007669"/>
    <property type="project" value="UniProtKB-EC"/>
</dbReference>
<organism evidence="12 13">
    <name type="scientific">Shewanella atlantica</name>
    <dbReference type="NCBI Taxonomy" id="271099"/>
    <lineage>
        <taxon>Bacteria</taxon>
        <taxon>Pseudomonadati</taxon>
        <taxon>Pseudomonadota</taxon>
        <taxon>Gammaproteobacteria</taxon>
        <taxon>Alteromonadales</taxon>
        <taxon>Shewanellaceae</taxon>
        <taxon>Shewanella</taxon>
    </lineage>
</organism>
<dbReference type="GO" id="GO:0008270">
    <property type="term" value="F:zinc ion binding"/>
    <property type="evidence" value="ECO:0007669"/>
    <property type="project" value="UniProtKB-KW"/>
</dbReference>
<dbReference type="InterPro" id="IPR011125">
    <property type="entry name" value="Znf_HypF"/>
</dbReference>
<dbReference type="SUPFAM" id="SSF55821">
    <property type="entry name" value="YrdC/RibB"/>
    <property type="match status" value="1"/>
</dbReference>
<dbReference type="Pfam" id="PF17788">
    <property type="entry name" value="HypF_C"/>
    <property type="match status" value="1"/>
</dbReference>
<evidence type="ECO:0000256" key="2">
    <source>
        <dbReference type="ARBA" id="ARBA00008097"/>
    </source>
</evidence>
<dbReference type="PROSITE" id="PS51163">
    <property type="entry name" value="YRDC"/>
    <property type="match status" value="1"/>
</dbReference>
<dbReference type="SUPFAM" id="SSF54975">
    <property type="entry name" value="Acylphosphatase/BLUF domain-like"/>
    <property type="match status" value="1"/>
</dbReference>
<dbReference type="PANTHER" id="PTHR42959:SF1">
    <property type="entry name" value="CARBAMOYLTRANSFERASE HYPF"/>
    <property type="match status" value="1"/>
</dbReference>
<evidence type="ECO:0000256" key="7">
    <source>
        <dbReference type="ARBA" id="ARBA00048220"/>
    </source>
</evidence>
<dbReference type="InterPro" id="IPR006070">
    <property type="entry name" value="Sua5-like_dom"/>
</dbReference>
<evidence type="ECO:0000313" key="13">
    <source>
        <dbReference type="Proteomes" id="UP000282060"/>
    </source>
</evidence>
<dbReference type="PROSITE" id="PS51160">
    <property type="entry name" value="ACYLPHOSPHATASE_3"/>
    <property type="match status" value="1"/>
</dbReference>
<evidence type="ECO:0000259" key="10">
    <source>
        <dbReference type="PROSITE" id="PS51160"/>
    </source>
</evidence>
<accession>A0A3S0RH31</accession>
<dbReference type="GO" id="GO:0051604">
    <property type="term" value="P:protein maturation"/>
    <property type="evidence" value="ECO:0007669"/>
    <property type="project" value="TreeGrafter"/>
</dbReference>
<dbReference type="PIRSF" id="PIRSF006256">
    <property type="entry name" value="CMPcnvr_hdrg_mat"/>
    <property type="match status" value="1"/>
</dbReference>
<evidence type="ECO:0000256" key="9">
    <source>
        <dbReference type="PROSITE-ProRule" id="PRU00520"/>
    </source>
</evidence>
<reference evidence="12 13" key="1">
    <citation type="submission" date="2018-12" db="EMBL/GenBank/DDBJ databases">
        <authorList>
            <person name="Yu L."/>
        </authorList>
    </citation>
    <scope>NUCLEOTIDE SEQUENCE [LARGE SCALE GENOMIC DNA]</scope>
    <source>
        <strain evidence="12 13">HAW-EB5</strain>
    </source>
</reference>
<dbReference type="OrthoDB" id="9808093at2"/>
<comment type="similarity">
    <text evidence="2 8">Belongs to the carbamoyltransferase HypF family.</text>
</comment>
<keyword evidence="9" id="KW-0378">Hydrolase</keyword>
<dbReference type="GO" id="GO:0016874">
    <property type="term" value="F:ligase activity"/>
    <property type="evidence" value="ECO:0007669"/>
    <property type="project" value="UniProtKB-UniRule"/>
</dbReference>
<dbReference type="Proteomes" id="UP000282060">
    <property type="component" value="Unassembled WGS sequence"/>
</dbReference>
<dbReference type="Gene3D" id="3.30.420.40">
    <property type="match status" value="1"/>
</dbReference>
<dbReference type="InterPro" id="IPR017945">
    <property type="entry name" value="DHBP_synth_RibB-like_a/b_dom"/>
</dbReference>
<comment type="catalytic activity">
    <reaction evidence="9">
        <text>an acyl phosphate + H2O = a carboxylate + phosphate + H(+)</text>
        <dbReference type="Rhea" id="RHEA:14965"/>
        <dbReference type="ChEBI" id="CHEBI:15377"/>
        <dbReference type="ChEBI" id="CHEBI:15378"/>
        <dbReference type="ChEBI" id="CHEBI:29067"/>
        <dbReference type="ChEBI" id="CHEBI:43474"/>
        <dbReference type="ChEBI" id="CHEBI:59918"/>
        <dbReference type="EC" id="3.6.1.7"/>
    </reaction>
</comment>
<dbReference type="GO" id="GO:0016743">
    <property type="term" value="F:carboxyl- or carbamoyltransferase activity"/>
    <property type="evidence" value="ECO:0007669"/>
    <property type="project" value="UniProtKB-UniRule"/>
</dbReference>
<evidence type="ECO:0000259" key="11">
    <source>
        <dbReference type="PROSITE" id="PS51163"/>
    </source>
</evidence>
<dbReference type="Pfam" id="PF22521">
    <property type="entry name" value="HypF_C_2"/>
    <property type="match status" value="1"/>
</dbReference>
<dbReference type="NCBIfam" id="TIGR00143">
    <property type="entry name" value="hypF"/>
    <property type="match status" value="1"/>
</dbReference>
<dbReference type="AlphaFoldDB" id="A0A3S0RH31"/>
<dbReference type="Pfam" id="PF00708">
    <property type="entry name" value="Acylphosphatase"/>
    <property type="match status" value="1"/>
</dbReference>
<evidence type="ECO:0000256" key="1">
    <source>
        <dbReference type="ARBA" id="ARBA00004711"/>
    </source>
</evidence>
<keyword evidence="5" id="KW-0863">Zinc-finger</keyword>
<comment type="caution">
    <text evidence="12">The sequence shown here is derived from an EMBL/GenBank/DDBJ whole genome shotgun (WGS) entry which is preliminary data.</text>
</comment>
<dbReference type="InterPro" id="IPR004421">
    <property type="entry name" value="Carbamoyltransferase_HypF"/>
</dbReference>
<keyword evidence="13" id="KW-1185">Reference proteome</keyword>